<evidence type="ECO:0000313" key="4">
    <source>
        <dbReference type="Proteomes" id="UP000887013"/>
    </source>
</evidence>
<gene>
    <name evidence="2" type="ORF">NPIL_29311</name>
    <name evidence="3" type="ORF">NPIL_293851</name>
</gene>
<sequence>MQILGLTTESNTPEEEERYSKNAIKESATHGRLKFRICSSTDIYFPSLFRNLALELVLIVRSMTVELTWRRDVQFHSLLFLSSANFMSALVADNSAVSPWHAHSLNEHQ</sequence>
<proteinExistence type="predicted"/>
<dbReference type="Proteomes" id="UP000887013">
    <property type="component" value="Unassembled WGS sequence"/>
</dbReference>
<comment type="caution">
    <text evidence="3">The sequence shown here is derived from an EMBL/GenBank/DDBJ whole genome shotgun (WGS) entry which is preliminary data.</text>
</comment>
<feature type="compositionally biased region" description="Polar residues" evidence="1">
    <location>
        <begin position="1"/>
        <end position="11"/>
    </location>
</feature>
<evidence type="ECO:0000313" key="3">
    <source>
        <dbReference type="EMBL" id="GFU12666.1"/>
    </source>
</evidence>
<feature type="region of interest" description="Disordered" evidence="1">
    <location>
        <begin position="1"/>
        <end position="23"/>
    </location>
</feature>
<dbReference type="EMBL" id="BMAW01029579">
    <property type="protein sequence ID" value="GFU12666.1"/>
    <property type="molecule type" value="Genomic_DNA"/>
</dbReference>
<organism evidence="3 4">
    <name type="scientific">Nephila pilipes</name>
    <name type="common">Giant wood spider</name>
    <name type="synonym">Nephila maculata</name>
    <dbReference type="NCBI Taxonomy" id="299642"/>
    <lineage>
        <taxon>Eukaryota</taxon>
        <taxon>Metazoa</taxon>
        <taxon>Ecdysozoa</taxon>
        <taxon>Arthropoda</taxon>
        <taxon>Chelicerata</taxon>
        <taxon>Arachnida</taxon>
        <taxon>Araneae</taxon>
        <taxon>Araneomorphae</taxon>
        <taxon>Entelegynae</taxon>
        <taxon>Araneoidea</taxon>
        <taxon>Nephilidae</taxon>
        <taxon>Nephila</taxon>
    </lineage>
</organism>
<dbReference type="EMBL" id="BMAW01107725">
    <property type="protein sequence ID" value="GFT30624.1"/>
    <property type="molecule type" value="Genomic_DNA"/>
</dbReference>
<accession>A0A8X6UF20</accession>
<keyword evidence="4" id="KW-1185">Reference proteome</keyword>
<reference evidence="3" key="1">
    <citation type="submission" date="2020-08" db="EMBL/GenBank/DDBJ databases">
        <title>Multicomponent nature underlies the extraordinary mechanical properties of spider dragline silk.</title>
        <authorList>
            <person name="Kono N."/>
            <person name="Nakamura H."/>
            <person name="Mori M."/>
            <person name="Yoshida Y."/>
            <person name="Ohtoshi R."/>
            <person name="Malay A.D."/>
            <person name="Moran D.A.P."/>
            <person name="Tomita M."/>
            <person name="Numata K."/>
            <person name="Arakawa K."/>
        </authorList>
    </citation>
    <scope>NUCLEOTIDE SEQUENCE</scope>
</reference>
<evidence type="ECO:0000313" key="2">
    <source>
        <dbReference type="EMBL" id="GFT30624.1"/>
    </source>
</evidence>
<evidence type="ECO:0000256" key="1">
    <source>
        <dbReference type="SAM" id="MobiDB-lite"/>
    </source>
</evidence>
<name>A0A8X6UF20_NEPPI</name>
<protein>
    <submittedName>
        <fullName evidence="3">Uncharacterized protein</fullName>
    </submittedName>
</protein>
<dbReference type="AlphaFoldDB" id="A0A8X6UF20"/>